<evidence type="ECO:0000313" key="3">
    <source>
        <dbReference type="Proteomes" id="UP000800082"/>
    </source>
</evidence>
<dbReference type="AlphaFoldDB" id="A0A6A5RBP8"/>
<name>A0A6A5RBP8_9PLEO</name>
<evidence type="ECO:0008006" key="4">
    <source>
        <dbReference type="Google" id="ProtNLM"/>
    </source>
</evidence>
<feature type="chain" id="PRO_5025367165" description="Heme haloperoxidase family profile domain-containing protein" evidence="1">
    <location>
        <begin position="21"/>
        <end position="494"/>
    </location>
</feature>
<evidence type="ECO:0000313" key="2">
    <source>
        <dbReference type="EMBL" id="KAF1924504.1"/>
    </source>
</evidence>
<organism evidence="2 3">
    <name type="scientific">Didymella exigua CBS 183.55</name>
    <dbReference type="NCBI Taxonomy" id="1150837"/>
    <lineage>
        <taxon>Eukaryota</taxon>
        <taxon>Fungi</taxon>
        <taxon>Dikarya</taxon>
        <taxon>Ascomycota</taxon>
        <taxon>Pezizomycotina</taxon>
        <taxon>Dothideomycetes</taxon>
        <taxon>Pleosporomycetidae</taxon>
        <taxon>Pleosporales</taxon>
        <taxon>Pleosporineae</taxon>
        <taxon>Didymellaceae</taxon>
        <taxon>Didymella</taxon>
    </lineage>
</organism>
<feature type="signal peptide" evidence="1">
    <location>
        <begin position="1"/>
        <end position="20"/>
    </location>
</feature>
<protein>
    <recommendedName>
        <fullName evidence="4">Heme haloperoxidase family profile domain-containing protein</fullName>
    </recommendedName>
</protein>
<dbReference type="Proteomes" id="UP000800082">
    <property type="component" value="Unassembled WGS sequence"/>
</dbReference>
<accession>A0A6A5RBP8</accession>
<sequence length="494" mass="54290">MKISFLIAAFLLALTSARVAQPLLSHSNVSTAGDITTTSGTITPLPYPPTSKNVWNTCKCRGENFWKAMHTVKEGAGKLFNPPRDTSESTFTDTAELTKWSWNDAEPQATYFDFAKAWGVDHVLRAIGVSDKATKDGGSIQVFKATHGDSNANGGGHGISPYNVQPRYTANGRTYRVTGSEYNFGFDPSGVLLALDRKSPQFAGSKRNPRVQGDGLPELQSFSDVAWLKWKGATGRTPTSMRYFASLSITNDETRGIINIVLSRANFDQLPAWPGHDVDPNTEEGAALLGSPNALAFSYFLVQHKATLGDLKISKITIFKNSLKFADPCLLLAVKKAELVPPRPAPKPPKEPHLPLFNNANDDAWYKAKCKGASFVRAMRGSDRDAGQVFKPTRDPAAPEFEDLDFDTAEKWGWGYSEKIASGDFRDWGIDHVLRELGLSDKCNGRGGNMDYLNFVHGFEQLEDGSWDLDPTPYDVDGGMYRRLCAHYGIAFDA</sequence>
<reference evidence="2" key="1">
    <citation type="journal article" date="2020" name="Stud. Mycol.">
        <title>101 Dothideomycetes genomes: a test case for predicting lifestyles and emergence of pathogens.</title>
        <authorList>
            <person name="Haridas S."/>
            <person name="Albert R."/>
            <person name="Binder M."/>
            <person name="Bloem J."/>
            <person name="Labutti K."/>
            <person name="Salamov A."/>
            <person name="Andreopoulos B."/>
            <person name="Baker S."/>
            <person name="Barry K."/>
            <person name="Bills G."/>
            <person name="Bluhm B."/>
            <person name="Cannon C."/>
            <person name="Castanera R."/>
            <person name="Culley D."/>
            <person name="Daum C."/>
            <person name="Ezra D."/>
            <person name="Gonzalez J."/>
            <person name="Henrissat B."/>
            <person name="Kuo A."/>
            <person name="Liang C."/>
            <person name="Lipzen A."/>
            <person name="Lutzoni F."/>
            <person name="Magnuson J."/>
            <person name="Mondo S."/>
            <person name="Nolan M."/>
            <person name="Ohm R."/>
            <person name="Pangilinan J."/>
            <person name="Park H.-J."/>
            <person name="Ramirez L."/>
            <person name="Alfaro M."/>
            <person name="Sun H."/>
            <person name="Tritt A."/>
            <person name="Yoshinaga Y."/>
            <person name="Zwiers L.-H."/>
            <person name="Turgeon B."/>
            <person name="Goodwin S."/>
            <person name="Spatafora J."/>
            <person name="Crous P."/>
            <person name="Grigoriev I."/>
        </authorList>
    </citation>
    <scope>NUCLEOTIDE SEQUENCE</scope>
    <source>
        <strain evidence="2">CBS 183.55</strain>
    </source>
</reference>
<dbReference type="RefSeq" id="XP_033444757.1">
    <property type="nucleotide sequence ID" value="XM_033597630.1"/>
</dbReference>
<proteinExistence type="predicted"/>
<dbReference type="OrthoDB" id="3768351at2759"/>
<gene>
    <name evidence="2" type="ORF">M421DRAFT_8806</name>
</gene>
<dbReference type="EMBL" id="ML978993">
    <property type="protein sequence ID" value="KAF1924504.1"/>
    <property type="molecule type" value="Genomic_DNA"/>
</dbReference>
<keyword evidence="1" id="KW-0732">Signal</keyword>
<evidence type="ECO:0000256" key="1">
    <source>
        <dbReference type="SAM" id="SignalP"/>
    </source>
</evidence>
<keyword evidence="3" id="KW-1185">Reference proteome</keyword>
<dbReference type="GeneID" id="54355297"/>